<reference evidence="3" key="2">
    <citation type="journal article" date="2007" name="Science">
        <title>Genome sequence of Aedes aegypti, a major arbovirus vector.</title>
        <authorList>
            <person name="Nene V."/>
            <person name="Wortman J.R."/>
            <person name="Lawson D."/>
            <person name="Haas B."/>
            <person name="Kodira C."/>
            <person name="Tu Z.J."/>
            <person name="Loftus B."/>
            <person name="Xi Z."/>
            <person name="Megy K."/>
            <person name="Grabherr M."/>
            <person name="Ren Q."/>
            <person name="Zdobnov E.M."/>
            <person name="Lobo N.F."/>
            <person name="Campbell K.S."/>
            <person name="Brown S.E."/>
            <person name="Bonaldo M.F."/>
            <person name="Zhu J."/>
            <person name="Sinkins S.P."/>
            <person name="Hogenkamp D.G."/>
            <person name="Amedeo P."/>
            <person name="Arensburger P."/>
            <person name="Atkinson P.W."/>
            <person name="Bidwell S."/>
            <person name="Biedler J."/>
            <person name="Birney E."/>
            <person name="Bruggner R.V."/>
            <person name="Costas J."/>
            <person name="Coy M.R."/>
            <person name="Crabtree J."/>
            <person name="Crawford M."/>
            <person name="Debruyn B."/>
            <person name="Decaprio D."/>
            <person name="Eiglmeier K."/>
            <person name="Eisenstadt E."/>
            <person name="El-Dorry H."/>
            <person name="Gelbart W.M."/>
            <person name="Gomes S.L."/>
            <person name="Hammond M."/>
            <person name="Hannick L.I."/>
            <person name="Hogan J.R."/>
            <person name="Holmes M.H."/>
            <person name="Jaffe D."/>
            <person name="Johnston J.S."/>
            <person name="Kennedy R.C."/>
            <person name="Koo H."/>
            <person name="Kravitz S."/>
            <person name="Kriventseva E.V."/>
            <person name="Kulp D."/>
            <person name="Labutti K."/>
            <person name="Lee E."/>
            <person name="Li S."/>
            <person name="Lovin D.D."/>
            <person name="Mao C."/>
            <person name="Mauceli E."/>
            <person name="Menck C.F."/>
            <person name="Miller J.R."/>
            <person name="Montgomery P."/>
            <person name="Mori A."/>
            <person name="Nascimento A.L."/>
            <person name="Naveira H.F."/>
            <person name="Nusbaum C."/>
            <person name="O'leary S."/>
            <person name="Orvis J."/>
            <person name="Pertea M."/>
            <person name="Quesneville H."/>
            <person name="Reidenbach K.R."/>
            <person name="Rogers Y.H."/>
            <person name="Roth C.W."/>
            <person name="Schneider J.R."/>
            <person name="Schatz M."/>
            <person name="Shumway M."/>
            <person name="Stanke M."/>
            <person name="Stinson E.O."/>
            <person name="Tubio J.M."/>
            <person name="Vanzee J.P."/>
            <person name="Verjovski-Almeida S."/>
            <person name="Werner D."/>
            <person name="White O."/>
            <person name="Wyder S."/>
            <person name="Zeng Q."/>
            <person name="Zhao Q."/>
            <person name="Zhao Y."/>
            <person name="Hill C.A."/>
            <person name="Raikhel A.S."/>
            <person name="Soares M.B."/>
            <person name="Knudson D.L."/>
            <person name="Lee N.H."/>
            <person name="Galagan J."/>
            <person name="Salzberg S.L."/>
            <person name="Paulsen I.T."/>
            <person name="Dimopoulos G."/>
            <person name="Collins F.H."/>
            <person name="Birren B."/>
            <person name="Fraser-Liggett C.M."/>
            <person name="Severson D.W."/>
        </authorList>
    </citation>
    <scope>NUCLEOTIDE SEQUENCE [LARGE SCALE GENOMIC DNA]</scope>
    <source>
        <strain evidence="3">Liverpool</strain>
    </source>
</reference>
<dbReference type="HOGENOM" id="CLU_636511_0_0_1"/>
<dbReference type="OMA" id="WLCSFLH"/>
<reference evidence="3" key="3">
    <citation type="submission" date="2012-09" db="EMBL/GenBank/DDBJ databases">
        <authorList>
            <consortium name="VectorBase"/>
        </authorList>
    </citation>
    <scope>NUCLEOTIDE SEQUENCE</scope>
    <source>
        <strain evidence="3">Liverpool</strain>
    </source>
</reference>
<feature type="region of interest" description="Disordered" evidence="1">
    <location>
        <begin position="117"/>
        <end position="162"/>
    </location>
</feature>
<evidence type="ECO:0000256" key="1">
    <source>
        <dbReference type="SAM" id="MobiDB-lite"/>
    </source>
</evidence>
<evidence type="ECO:0000256" key="2">
    <source>
        <dbReference type="SAM" id="Phobius"/>
    </source>
</evidence>
<dbReference type="VEuPathDB" id="VectorBase:AAEL020158"/>
<dbReference type="AlphaFoldDB" id="Q16MR4"/>
<name>Q16MR4_AEDAE</name>
<evidence type="ECO:0000313" key="4">
    <source>
        <dbReference type="Proteomes" id="UP000682892"/>
    </source>
</evidence>
<dbReference type="Proteomes" id="UP000682892">
    <property type="component" value="Unassembled WGS sequence"/>
</dbReference>
<dbReference type="PANTHER" id="PTHR31777:SF0">
    <property type="entry name" value="TRANSMEMBRANE PROTEIN 169"/>
    <property type="match status" value="1"/>
</dbReference>
<feature type="compositionally biased region" description="Polar residues" evidence="1">
    <location>
        <begin position="405"/>
        <end position="420"/>
    </location>
</feature>
<protein>
    <submittedName>
        <fullName evidence="3">AAEL012222-PA</fullName>
    </submittedName>
</protein>
<feature type="region of interest" description="Disordered" evidence="1">
    <location>
        <begin position="398"/>
        <end position="420"/>
    </location>
</feature>
<dbReference type="PANTHER" id="PTHR31777">
    <property type="entry name" value="TRANSMEMBRANE PROTEIN 169"/>
    <property type="match status" value="1"/>
</dbReference>
<feature type="transmembrane region" description="Helical" evidence="2">
    <location>
        <begin position="270"/>
        <end position="302"/>
    </location>
</feature>
<feature type="compositionally biased region" description="Polar residues" evidence="1">
    <location>
        <begin position="16"/>
        <end position="25"/>
    </location>
</feature>
<gene>
    <name evidence="3" type="ORF">AaeL_AAEL012222</name>
</gene>
<organism evidence="3 4">
    <name type="scientific">Aedes aegypti</name>
    <name type="common">Yellowfever mosquito</name>
    <name type="synonym">Culex aegypti</name>
    <dbReference type="NCBI Taxonomy" id="7159"/>
    <lineage>
        <taxon>Eukaryota</taxon>
        <taxon>Metazoa</taxon>
        <taxon>Ecdysozoa</taxon>
        <taxon>Arthropoda</taxon>
        <taxon>Hexapoda</taxon>
        <taxon>Insecta</taxon>
        <taxon>Pterygota</taxon>
        <taxon>Neoptera</taxon>
        <taxon>Endopterygota</taxon>
        <taxon>Diptera</taxon>
        <taxon>Nematocera</taxon>
        <taxon>Culicoidea</taxon>
        <taxon>Culicidae</taxon>
        <taxon>Culicinae</taxon>
        <taxon>Aedini</taxon>
        <taxon>Aedes</taxon>
        <taxon>Stegomyia</taxon>
    </lineage>
</organism>
<dbReference type="PaxDb" id="7159-AAEL012222-PA"/>
<dbReference type="PhylomeDB" id="Q16MR4"/>
<keyword evidence="2" id="KW-0812">Transmembrane</keyword>
<sequence>MVGHNGEVLVRAPQLSPHQAKSPQQDYPGFHPAAETTNPGRRHSLAITWITLLIYTVWVKFPGEGNKKDWDLSVERDDVHRTKRWNSEEIIEINGSKCSNRGEHLDEDDDLNELQQFHPLKDSSTVTPSSISESSLDRKSSKSHELLTGSGKRSKKRVNIRTDVDEISSRQSPSAVCNYEDLESGETSVLNADMDQYSLDRYNSKRSMSPDNYLTLTGTIKRGRKKGQSMDVQLNISREELEQINKQALAAHEEVCRTKRNCCCQCTLRAGIHILLLSIICLPIVTLTTSIYSFYIGTVTWYNMFTYFNEEKSYLHKLLMSPLLILAYPLAIVLCTVGLGIYAGFKQVSLHFTAWVNEISDIEKGFYGWLCSFLHLSDCSPYEVVILTDICPPGGTGVGPDRPLQSESTQINSSTEELSL</sequence>
<keyword evidence="2" id="KW-1133">Transmembrane helix</keyword>
<feature type="compositionally biased region" description="Low complexity" evidence="1">
    <location>
        <begin position="123"/>
        <end position="134"/>
    </location>
</feature>
<keyword evidence="2" id="KW-0472">Membrane</keyword>
<feature type="transmembrane region" description="Helical" evidence="2">
    <location>
        <begin position="323"/>
        <end position="345"/>
    </location>
</feature>
<feature type="compositionally biased region" description="Basic and acidic residues" evidence="1">
    <location>
        <begin position="135"/>
        <end position="145"/>
    </location>
</feature>
<proteinExistence type="predicted"/>
<dbReference type="Pfam" id="PF15052">
    <property type="entry name" value="TMEM169"/>
    <property type="match status" value="1"/>
</dbReference>
<accession>Q16MR4</accession>
<feature type="region of interest" description="Disordered" evidence="1">
    <location>
        <begin position="1"/>
        <end position="39"/>
    </location>
</feature>
<reference evidence="3" key="1">
    <citation type="submission" date="2005-10" db="EMBL/GenBank/DDBJ databases">
        <authorList>
            <person name="Loftus B.J."/>
            <person name="Nene V.M."/>
            <person name="Hannick L.I."/>
            <person name="Bidwell S."/>
            <person name="Haas B."/>
            <person name="Amedeo P."/>
            <person name="Orvis J."/>
            <person name="Wortman J.R."/>
            <person name="White O.R."/>
            <person name="Salzberg S."/>
            <person name="Shumway M."/>
            <person name="Koo H."/>
            <person name="Zhao Y."/>
            <person name="Holmes M."/>
            <person name="Miller J."/>
            <person name="Schatz M."/>
            <person name="Pop M."/>
            <person name="Pai G."/>
            <person name="Utterback T."/>
            <person name="Rogers Y.-H."/>
            <person name="Kravitz S."/>
            <person name="Fraser C.M."/>
        </authorList>
    </citation>
    <scope>NUCLEOTIDE SEQUENCE</scope>
    <source>
        <strain evidence="3">Liverpool</strain>
    </source>
</reference>
<dbReference type="EMBL" id="CH477852">
    <property type="protein sequence ID" value="EAT35623.1"/>
    <property type="molecule type" value="Genomic_DNA"/>
</dbReference>
<dbReference type="eggNOG" id="ENOG502QUD9">
    <property type="taxonomic scope" value="Eukaryota"/>
</dbReference>
<evidence type="ECO:0000313" key="3">
    <source>
        <dbReference type="EMBL" id="EAT35623.1"/>
    </source>
</evidence>
<dbReference type="InterPro" id="IPR029386">
    <property type="entry name" value="TMEM169"/>
</dbReference>